<dbReference type="InterPro" id="IPR001882">
    <property type="entry name" value="Biotin_BS"/>
</dbReference>
<evidence type="ECO:0000256" key="2">
    <source>
        <dbReference type="ARBA" id="ARBA00017562"/>
    </source>
</evidence>
<dbReference type="InterPro" id="IPR011053">
    <property type="entry name" value="Single_hybrid_motif"/>
</dbReference>
<reference evidence="10 11" key="1">
    <citation type="submission" date="2019-07" db="EMBL/GenBank/DDBJ databases">
        <title>Lentzea xizangensis sp. nov., isolated from Qinghai-Tibetan Plateau Soils.</title>
        <authorList>
            <person name="Huang J."/>
        </authorList>
    </citation>
    <scope>NUCLEOTIDE SEQUENCE [LARGE SCALE GENOMIC DNA]</scope>
    <source>
        <strain evidence="10 11">FXJ1.1311</strain>
    </source>
</reference>
<dbReference type="InterPro" id="IPR001249">
    <property type="entry name" value="AcCoA_biotinCC"/>
</dbReference>
<dbReference type="PROSITE" id="PS00188">
    <property type="entry name" value="BIOTIN"/>
    <property type="match status" value="1"/>
</dbReference>
<evidence type="ECO:0000256" key="8">
    <source>
        <dbReference type="RuleBase" id="RU364072"/>
    </source>
</evidence>
<keyword evidence="7 8" id="KW-0092">Biotin</keyword>
<comment type="caution">
    <text evidence="10">The sequence shown here is derived from an EMBL/GenBank/DDBJ whole genome shotgun (WGS) entry which is preliminary data.</text>
</comment>
<keyword evidence="4 8" id="KW-0276">Fatty acid metabolism</keyword>
<dbReference type="PROSITE" id="PS50968">
    <property type="entry name" value="BIOTINYL_LIPOYL"/>
    <property type="match status" value="1"/>
</dbReference>
<evidence type="ECO:0000313" key="10">
    <source>
        <dbReference type="EMBL" id="TWP50390.1"/>
    </source>
</evidence>
<keyword evidence="3 8" id="KW-0444">Lipid biosynthesis</keyword>
<dbReference type="UniPathway" id="UPA00094"/>
<dbReference type="InterPro" id="IPR050709">
    <property type="entry name" value="Biotin_Carboxyl_Carrier/Decarb"/>
</dbReference>
<dbReference type="OrthoDB" id="9811735at2"/>
<dbReference type="InterPro" id="IPR000089">
    <property type="entry name" value="Biotin_lipoyl"/>
</dbReference>
<evidence type="ECO:0000256" key="5">
    <source>
        <dbReference type="ARBA" id="ARBA00023098"/>
    </source>
</evidence>
<feature type="domain" description="Lipoyl-binding" evidence="9">
    <location>
        <begin position="80"/>
        <end position="157"/>
    </location>
</feature>
<dbReference type="Gene3D" id="2.40.50.100">
    <property type="match status" value="1"/>
</dbReference>
<dbReference type="GO" id="GO:0009317">
    <property type="term" value="C:acetyl-CoA carboxylase complex"/>
    <property type="evidence" value="ECO:0007669"/>
    <property type="project" value="InterPro"/>
</dbReference>
<protein>
    <recommendedName>
        <fullName evidence="2 8">Biotin carboxyl carrier protein of acetyl-CoA carboxylase</fullName>
    </recommendedName>
</protein>
<sequence length="163" mass="16890">MSIVPDRLPLGEEPPSLADERETVRELCRSLGDLVRGPAGRATRVVMAAGSVRVEVEWPVGEAGSVVPSGEGNALEAEPTGEVLRAEMVGTFYVAAEPGARPFAAVGDVVAQGQQVGIVEAMKLMNAVVAPCAGTVTEVLAADGQAVEYDQPLLVIAPAEQEE</sequence>
<organism evidence="10 11">
    <name type="scientific">Lentzea tibetensis</name>
    <dbReference type="NCBI Taxonomy" id="2591470"/>
    <lineage>
        <taxon>Bacteria</taxon>
        <taxon>Bacillati</taxon>
        <taxon>Actinomycetota</taxon>
        <taxon>Actinomycetes</taxon>
        <taxon>Pseudonocardiales</taxon>
        <taxon>Pseudonocardiaceae</taxon>
        <taxon>Lentzea</taxon>
    </lineage>
</organism>
<dbReference type="PANTHER" id="PTHR45266">
    <property type="entry name" value="OXALOACETATE DECARBOXYLASE ALPHA CHAIN"/>
    <property type="match status" value="1"/>
</dbReference>
<proteinExistence type="predicted"/>
<accession>A0A563ERV9</accession>
<evidence type="ECO:0000256" key="1">
    <source>
        <dbReference type="ARBA" id="ARBA00005194"/>
    </source>
</evidence>
<keyword evidence="6 8" id="KW-0275">Fatty acid biosynthesis</keyword>
<keyword evidence="5 8" id="KW-0443">Lipid metabolism</keyword>
<dbReference type="Pfam" id="PF00364">
    <property type="entry name" value="Biotin_lipoyl"/>
    <property type="match status" value="1"/>
</dbReference>
<gene>
    <name evidence="10" type="ORF">FKR81_19600</name>
</gene>
<dbReference type="GO" id="GO:0006633">
    <property type="term" value="P:fatty acid biosynthetic process"/>
    <property type="evidence" value="ECO:0007669"/>
    <property type="project" value="UniProtKB-UniPathway"/>
</dbReference>
<dbReference type="CDD" id="cd06850">
    <property type="entry name" value="biotinyl_domain"/>
    <property type="match status" value="1"/>
</dbReference>
<evidence type="ECO:0000313" key="11">
    <source>
        <dbReference type="Proteomes" id="UP000316639"/>
    </source>
</evidence>
<evidence type="ECO:0000256" key="3">
    <source>
        <dbReference type="ARBA" id="ARBA00022516"/>
    </source>
</evidence>
<dbReference type="PANTHER" id="PTHR45266:SF3">
    <property type="entry name" value="OXALOACETATE DECARBOXYLASE ALPHA CHAIN"/>
    <property type="match status" value="1"/>
</dbReference>
<dbReference type="GO" id="GO:0003989">
    <property type="term" value="F:acetyl-CoA carboxylase activity"/>
    <property type="evidence" value="ECO:0007669"/>
    <property type="project" value="InterPro"/>
</dbReference>
<dbReference type="AlphaFoldDB" id="A0A563ERV9"/>
<evidence type="ECO:0000256" key="4">
    <source>
        <dbReference type="ARBA" id="ARBA00022832"/>
    </source>
</evidence>
<evidence type="ECO:0000256" key="7">
    <source>
        <dbReference type="ARBA" id="ARBA00023267"/>
    </source>
</evidence>
<dbReference type="Proteomes" id="UP000316639">
    <property type="component" value="Unassembled WGS sequence"/>
</dbReference>
<keyword evidence="11" id="KW-1185">Reference proteome</keyword>
<evidence type="ECO:0000256" key="6">
    <source>
        <dbReference type="ARBA" id="ARBA00023160"/>
    </source>
</evidence>
<dbReference type="RefSeq" id="WP_146353551.1">
    <property type="nucleotide sequence ID" value="NZ_VOBR01000012.1"/>
</dbReference>
<evidence type="ECO:0000259" key="9">
    <source>
        <dbReference type="PROSITE" id="PS50968"/>
    </source>
</evidence>
<name>A0A563ERV9_9PSEU</name>
<dbReference type="SUPFAM" id="SSF51230">
    <property type="entry name" value="Single hybrid motif"/>
    <property type="match status" value="1"/>
</dbReference>
<comment type="function">
    <text evidence="8">This protein is a component of the acetyl coenzyme A carboxylase complex; first, biotin carboxylase catalyzes the carboxylation of the carrier protein and then the transcarboxylase transfers the carboxyl group to form malonyl-CoA.</text>
</comment>
<comment type="pathway">
    <text evidence="1 8">Lipid metabolism; fatty acid biosynthesis.</text>
</comment>
<dbReference type="PRINTS" id="PR01071">
    <property type="entry name" value="ACOABIOTINCC"/>
</dbReference>
<dbReference type="EMBL" id="VOBR01000012">
    <property type="protein sequence ID" value="TWP50390.1"/>
    <property type="molecule type" value="Genomic_DNA"/>
</dbReference>